<evidence type="ECO:0000256" key="10">
    <source>
        <dbReference type="ARBA" id="ARBA00022967"/>
    </source>
</evidence>
<feature type="domain" description="ABC transporter" evidence="12">
    <location>
        <begin position="26"/>
        <end position="261"/>
    </location>
</feature>
<dbReference type="PROSITE" id="PS50893">
    <property type="entry name" value="ABC_TRANSPORTER_2"/>
    <property type="match status" value="2"/>
</dbReference>
<evidence type="ECO:0000256" key="7">
    <source>
        <dbReference type="ARBA" id="ARBA00022737"/>
    </source>
</evidence>
<dbReference type="InterPro" id="IPR017871">
    <property type="entry name" value="ABC_transporter-like_CS"/>
</dbReference>
<evidence type="ECO:0000256" key="1">
    <source>
        <dbReference type="ARBA" id="ARBA00004202"/>
    </source>
</evidence>
<dbReference type="CDD" id="cd03216">
    <property type="entry name" value="ABC_Carb_Monos_I"/>
    <property type="match status" value="1"/>
</dbReference>
<comment type="subcellular location">
    <subcellularLocation>
        <location evidence="2">Cell inner membrane</location>
    </subcellularLocation>
    <subcellularLocation>
        <location evidence="1">Cell membrane</location>
        <topology evidence="1">Peripheral membrane protein</topology>
    </subcellularLocation>
</comment>
<dbReference type="GO" id="GO:0016887">
    <property type="term" value="F:ATP hydrolysis activity"/>
    <property type="evidence" value="ECO:0007669"/>
    <property type="project" value="InterPro"/>
</dbReference>
<evidence type="ECO:0000313" key="13">
    <source>
        <dbReference type="EMBL" id="KXG85517.1"/>
    </source>
</evidence>
<keyword evidence="11" id="KW-0472">Membrane</keyword>
<dbReference type="Proteomes" id="UP000070498">
    <property type="component" value="Unassembled WGS sequence"/>
</dbReference>
<dbReference type="CDD" id="cd03215">
    <property type="entry name" value="ABC_Carb_Monos_II"/>
    <property type="match status" value="1"/>
</dbReference>
<dbReference type="STRING" id="2052828.ATO67_07155"/>
<dbReference type="InterPro" id="IPR050107">
    <property type="entry name" value="ABC_carbohydrate_import_ATPase"/>
</dbReference>
<dbReference type="EMBL" id="LNUW01000032">
    <property type="protein sequence ID" value="KXG85517.1"/>
    <property type="molecule type" value="Genomic_DNA"/>
</dbReference>
<evidence type="ECO:0000259" key="12">
    <source>
        <dbReference type="PROSITE" id="PS50893"/>
    </source>
</evidence>
<accession>A0A135P260</accession>
<keyword evidence="6" id="KW-0762">Sugar transport</keyword>
<sequence>MSHGASTAQNRIVDAAAVREHGHVLLRLDNISKEFPGVKALSDVHFDLRSGEVHAVCGENGAGKSTLMKIVSGVYQPTSGTILHKGQKVQYASPLESEAAGIAIIHQELNLVPHLSIAENIYLAREPKRAFLVDRKKLRTDAKRCLDRLGVDLNPDQLVRGLSVAQCQMVEIAKALSLDAEVLIMDEPTSSLTEQETRLLFKVIRDLKASGVGIVYISHRLDEMAEIVDRVTVLRDGRHISTDDFKAVTVDDIVTRMVGRSLEEKFPERTSRPTDEVIFAVEGLTRTGVFHDVSFELRRGEILGFAGLMGAGRTEVARAIFGADAFDAGTVTFEGRTLSIKSPQDAIENGIAYLSEDRKTDGLAIKMSVAANTSLANMEAVSSRFGLIDFKKHDEVAKRYVDLLNIRTPSIKQTVRLLSGGNQQKIIIGKWLFRQSRVLFFDEPTRGIDVGAKFAIYQIMDELAAKGIGVILISSELPEVLGLTDRIAVFHEGRITGILETAKTNQEEIMRYASGYSSGDRHVG</sequence>
<keyword evidence="10" id="KW-1278">Translocase</keyword>
<keyword evidence="4" id="KW-0813">Transport</keyword>
<organism evidence="13 14">
    <name type="scientific">Agrobacterium bohemicum</name>
    <dbReference type="NCBI Taxonomy" id="2052828"/>
    <lineage>
        <taxon>Bacteria</taxon>
        <taxon>Pseudomonadati</taxon>
        <taxon>Pseudomonadota</taxon>
        <taxon>Alphaproteobacteria</taxon>
        <taxon>Hyphomicrobiales</taxon>
        <taxon>Rhizobiaceae</taxon>
        <taxon>Rhizobium/Agrobacterium group</taxon>
        <taxon>Agrobacterium</taxon>
    </lineage>
</organism>
<protein>
    <submittedName>
        <fullName evidence="13">D-ribose transporter ATP-binding protein</fullName>
    </submittedName>
</protein>
<evidence type="ECO:0000256" key="11">
    <source>
        <dbReference type="ARBA" id="ARBA00023136"/>
    </source>
</evidence>
<dbReference type="AlphaFoldDB" id="A0A135P260"/>
<dbReference type="InterPro" id="IPR027417">
    <property type="entry name" value="P-loop_NTPase"/>
</dbReference>
<comment type="similarity">
    <text evidence="3">Belongs to the ABC transporter superfamily.</text>
</comment>
<evidence type="ECO:0000256" key="3">
    <source>
        <dbReference type="ARBA" id="ARBA00005417"/>
    </source>
</evidence>
<evidence type="ECO:0000256" key="4">
    <source>
        <dbReference type="ARBA" id="ARBA00022448"/>
    </source>
</evidence>
<keyword evidence="5" id="KW-1003">Cell membrane</keyword>
<dbReference type="Pfam" id="PF00005">
    <property type="entry name" value="ABC_tran"/>
    <property type="match status" value="2"/>
</dbReference>
<keyword evidence="7" id="KW-0677">Repeat</keyword>
<dbReference type="PANTHER" id="PTHR43790">
    <property type="entry name" value="CARBOHYDRATE TRANSPORT ATP-BINDING PROTEIN MG119-RELATED"/>
    <property type="match status" value="1"/>
</dbReference>
<gene>
    <name evidence="13" type="ORF">ATO67_07155</name>
</gene>
<keyword evidence="8" id="KW-0547">Nucleotide-binding</keyword>
<name>A0A135P260_9HYPH</name>
<dbReference type="SMART" id="SM00382">
    <property type="entry name" value="AAA"/>
    <property type="match status" value="2"/>
</dbReference>
<dbReference type="GO" id="GO:0005886">
    <property type="term" value="C:plasma membrane"/>
    <property type="evidence" value="ECO:0007669"/>
    <property type="project" value="UniProtKB-SubCell"/>
</dbReference>
<keyword evidence="9 13" id="KW-0067">ATP-binding</keyword>
<dbReference type="Gene3D" id="3.40.50.300">
    <property type="entry name" value="P-loop containing nucleotide triphosphate hydrolases"/>
    <property type="match status" value="2"/>
</dbReference>
<dbReference type="FunFam" id="3.40.50.300:FF:000127">
    <property type="entry name" value="Ribose import ATP-binding protein RbsA"/>
    <property type="match status" value="1"/>
</dbReference>
<evidence type="ECO:0000313" key="14">
    <source>
        <dbReference type="Proteomes" id="UP000070498"/>
    </source>
</evidence>
<proteinExistence type="inferred from homology"/>
<dbReference type="FunFam" id="3.40.50.300:FF:000126">
    <property type="entry name" value="Galactose/methyl galactoside import ATP-binding protein MglA"/>
    <property type="match status" value="1"/>
</dbReference>
<dbReference type="GO" id="GO:0015749">
    <property type="term" value="P:monosaccharide transmembrane transport"/>
    <property type="evidence" value="ECO:0007669"/>
    <property type="project" value="UniProtKB-ARBA"/>
</dbReference>
<dbReference type="PROSITE" id="PS00211">
    <property type="entry name" value="ABC_TRANSPORTER_1"/>
    <property type="match status" value="1"/>
</dbReference>
<dbReference type="SUPFAM" id="SSF52540">
    <property type="entry name" value="P-loop containing nucleoside triphosphate hydrolases"/>
    <property type="match status" value="2"/>
</dbReference>
<evidence type="ECO:0000256" key="8">
    <source>
        <dbReference type="ARBA" id="ARBA00022741"/>
    </source>
</evidence>
<evidence type="ECO:0000256" key="9">
    <source>
        <dbReference type="ARBA" id="ARBA00022840"/>
    </source>
</evidence>
<evidence type="ECO:0000256" key="6">
    <source>
        <dbReference type="ARBA" id="ARBA00022597"/>
    </source>
</evidence>
<dbReference type="PANTHER" id="PTHR43790:SF9">
    <property type="entry name" value="GALACTOFURANOSE TRANSPORTER ATP-BINDING PROTEIN YTFR"/>
    <property type="match status" value="1"/>
</dbReference>
<reference evidence="13 14" key="1">
    <citation type="submission" date="2015-11" db="EMBL/GenBank/DDBJ databases">
        <title>Draft genome sequence of Agrobacterium sp. R89-1.</title>
        <authorList>
            <person name="Zahradnik J."/>
            <person name="Kyslikova E."/>
            <person name="Palyzova A."/>
            <person name="Kyslik P."/>
        </authorList>
    </citation>
    <scope>NUCLEOTIDE SEQUENCE [LARGE SCALE GENOMIC DNA]</scope>
    <source>
        <strain evidence="13 14">R89-1</strain>
    </source>
</reference>
<evidence type="ECO:0000256" key="5">
    <source>
        <dbReference type="ARBA" id="ARBA00022475"/>
    </source>
</evidence>
<dbReference type="GO" id="GO:0005524">
    <property type="term" value="F:ATP binding"/>
    <property type="evidence" value="ECO:0007669"/>
    <property type="project" value="UniProtKB-KW"/>
</dbReference>
<dbReference type="RefSeq" id="WP_067646060.1">
    <property type="nucleotide sequence ID" value="NZ_KQ961025.1"/>
</dbReference>
<evidence type="ECO:0000256" key="2">
    <source>
        <dbReference type="ARBA" id="ARBA00004533"/>
    </source>
</evidence>
<feature type="domain" description="ABC transporter" evidence="12">
    <location>
        <begin position="272"/>
        <end position="517"/>
    </location>
</feature>
<keyword evidence="14" id="KW-1185">Reference proteome</keyword>
<dbReference type="InterPro" id="IPR003593">
    <property type="entry name" value="AAA+_ATPase"/>
</dbReference>
<dbReference type="InterPro" id="IPR003439">
    <property type="entry name" value="ABC_transporter-like_ATP-bd"/>
</dbReference>
<comment type="caution">
    <text evidence="13">The sequence shown here is derived from an EMBL/GenBank/DDBJ whole genome shotgun (WGS) entry which is preliminary data.</text>
</comment>